<dbReference type="Proteomes" id="UP000499080">
    <property type="component" value="Unassembled WGS sequence"/>
</dbReference>
<dbReference type="AlphaFoldDB" id="A0A4Y2JYE9"/>
<dbReference type="InterPro" id="IPR012337">
    <property type="entry name" value="RNaseH-like_sf"/>
</dbReference>
<dbReference type="GO" id="GO:0015074">
    <property type="term" value="P:DNA integration"/>
    <property type="evidence" value="ECO:0007669"/>
    <property type="project" value="InterPro"/>
</dbReference>
<evidence type="ECO:0000313" key="3">
    <source>
        <dbReference type="Proteomes" id="UP000499080"/>
    </source>
</evidence>
<dbReference type="SUPFAM" id="SSF53098">
    <property type="entry name" value="Ribonuclease H-like"/>
    <property type="match status" value="1"/>
</dbReference>
<gene>
    <name evidence="2" type="ORF">AVEN_254160_1</name>
</gene>
<reference evidence="2 3" key="1">
    <citation type="journal article" date="2019" name="Sci. Rep.">
        <title>Orb-weaving spider Araneus ventricosus genome elucidates the spidroin gene catalogue.</title>
        <authorList>
            <person name="Kono N."/>
            <person name="Nakamura H."/>
            <person name="Ohtoshi R."/>
            <person name="Moran D.A.P."/>
            <person name="Shinohara A."/>
            <person name="Yoshida Y."/>
            <person name="Fujiwara M."/>
            <person name="Mori M."/>
            <person name="Tomita M."/>
            <person name="Arakawa K."/>
        </authorList>
    </citation>
    <scope>NUCLEOTIDE SEQUENCE [LARGE SCALE GENOMIC DNA]</scope>
</reference>
<dbReference type="InterPro" id="IPR036397">
    <property type="entry name" value="RNaseH_sf"/>
</dbReference>
<dbReference type="PANTHER" id="PTHR47266">
    <property type="entry name" value="ENDONUCLEASE-RELATED"/>
    <property type="match status" value="1"/>
</dbReference>
<dbReference type="InterPro" id="IPR001584">
    <property type="entry name" value="Integrase_cat-core"/>
</dbReference>
<dbReference type="OrthoDB" id="10030726at2759"/>
<dbReference type="PROSITE" id="PS50994">
    <property type="entry name" value="INTEGRASE"/>
    <property type="match status" value="1"/>
</dbReference>
<evidence type="ECO:0000313" key="2">
    <source>
        <dbReference type="EMBL" id="GBM94262.1"/>
    </source>
</evidence>
<proteinExistence type="predicted"/>
<name>A0A4Y2JYE9_ARAVE</name>
<keyword evidence="3" id="KW-1185">Reference proteome</keyword>
<sequence>MQKTHLGDPAIKPILEKKLNSEDLPYWHSGESCNKTILGSLGLLTLKDGVIYRKLECDDGRSCRWPLILTKRRIQRYNVGAPFERMALDILGPFPVTTKGNRYVLVLLDYFTKWPKAIPIPDQKTSDVAEELARNWISCYGKPILLY</sequence>
<evidence type="ECO:0000259" key="1">
    <source>
        <dbReference type="PROSITE" id="PS50994"/>
    </source>
</evidence>
<protein>
    <recommendedName>
        <fullName evidence="1">Integrase catalytic domain-containing protein</fullName>
    </recommendedName>
</protein>
<dbReference type="GO" id="GO:0003676">
    <property type="term" value="F:nucleic acid binding"/>
    <property type="evidence" value="ECO:0007669"/>
    <property type="project" value="InterPro"/>
</dbReference>
<comment type="caution">
    <text evidence="2">The sequence shown here is derived from an EMBL/GenBank/DDBJ whole genome shotgun (WGS) entry which is preliminary data.</text>
</comment>
<dbReference type="EMBL" id="BGPR01003951">
    <property type="protein sequence ID" value="GBM94262.1"/>
    <property type="molecule type" value="Genomic_DNA"/>
</dbReference>
<accession>A0A4Y2JYE9</accession>
<feature type="domain" description="Integrase catalytic" evidence="1">
    <location>
        <begin position="78"/>
        <end position="147"/>
    </location>
</feature>
<dbReference type="InterPro" id="IPR052160">
    <property type="entry name" value="Gypsy_RT_Integrase-like"/>
</dbReference>
<dbReference type="Gene3D" id="3.30.420.10">
    <property type="entry name" value="Ribonuclease H-like superfamily/Ribonuclease H"/>
    <property type="match status" value="1"/>
</dbReference>
<organism evidence="2 3">
    <name type="scientific">Araneus ventricosus</name>
    <name type="common">Orbweaver spider</name>
    <name type="synonym">Epeira ventricosa</name>
    <dbReference type="NCBI Taxonomy" id="182803"/>
    <lineage>
        <taxon>Eukaryota</taxon>
        <taxon>Metazoa</taxon>
        <taxon>Ecdysozoa</taxon>
        <taxon>Arthropoda</taxon>
        <taxon>Chelicerata</taxon>
        <taxon>Arachnida</taxon>
        <taxon>Araneae</taxon>
        <taxon>Araneomorphae</taxon>
        <taxon>Entelegynae</taxon>
        <taxon>Araneoidea</taxon>
        <taxon>Araneidae</taxon>
        <taxon>Araneus</taxon>
    </lineage>
</organism>